<evidence type="ECO:0000259" key="8">
    <source>
        <dbReference type="SMART" id="SM00563"/>
    </source>
</evidence>
<feature type="domain" description="Phospholipid/glycerol acyltransferase" evidence="8">
    <location>
        <begin position="457"/>
        <end position="573"/>
    </location>
</feature>
<dbReference type="RefSeq" id="WP_171161381.1">
    <property type="nucleotide sequence ID" value="NZ_CP053073.1"/>
</dbReference>
<proteinExistence type="predicted"/>
<protein>
    <submittedName>
        <fullName evidence="9">Lysophospholipid transporter LplT</fullName>
    </submittedName>
</protein>
<evidence type="ECO:0000313" key="10">
    <source>
        <dbReference type="Proteomes" id="UP000503096"/>
    </source>
</evidence>
<evidence type="ECO:0000256" key="7">
    <source>
        <dbReference type="SAM" id="Phobius"/>
    </source>
</evidence>
<organism evidence="9 10">
    <name type="scientific">Usitatibacter palustris</name>
    <dbReference type="NCBI Taxonomy" id="2732487"/>
    <lineage>
        <taxon>Bacteria</taxon>
        <taxon>Pseudomonadati</taxon>
        <taxon>Pseudomonadota</taxon>
        <taxon>Betaproteobacteria</taxon>
        <taxon>Nitrosomonadales</taxon>
        <taxon>Usitatibacteraceae</taxon>
        <taxon>Usitatibacter</taxon>
    </lineage>
</organism>
<feature type="transmembrane region" description="Helical" evidence="7">
    <location>
        <begin position="95"/>
        <end position="122"/>
    </location>
</feature>
<feature type="transmembrane region" description="Helical" evidence="7">
    <location>
        <begin position="55"/>
        <end position="74"/>
    </location>
</feature>
<evidence type="ECO:0000313" key="9">
    <source>
        <dbReference type="EMBL" id="QJR14649.1"/>
    </source>
</evidence>
<feature type="transmembrane region" description="Helical" evidence="7">
    <location>
        <begin position="297"/>
        <end position="316"/>
    </location>
</feature>
<feature type="transmembrane region" description="Helical" evidence="7">
    <location>
        <begin position="416"/>
        <end position="437"/>
    </location>
</feature>
<reference evidence="9 10" key="1">
    <citation type="submission" date="2020-04" db="EMBL/GenBank/DDBJ databases">
        <title>Usitatibacter rugosus gen. nov., sp. nov. and Usitatibacter palustris sp. nov., novel members of Usitatibacteraceae fam. nov. within the order Nitrosomonadales isolated from soil.</title>
        <authorList>
            <person name="Huber K.J."/>
            <person name="Neumann-Schaal M."/>
            <person name="Geppert A."/>
            <person name="Luckner M."/>
            <person name="Wanner G."/>
            <person name="Overmann J."/>
        </authorList>
    </citation>
    <scope>NUCLEOTIDE SEQUENCE [LARGE SCALE GENOMIC DNA]</scope>
    <source>
        <strain evidence="9 10">Swamp67</strain>
    </source>
</reference>
<dbReference type="SMART" id="SM00563">
    <property type="entry name" value="PlsC"/>
    <property type="match status" value="1"/>
</dbReference>
<dbReference type="InterPro" id="IPR036259">
    <property type="entry name" value="MFS_trans_sf"/>
</dbReference>
<evidence type="ECO:0000256" key="4">
    <source>
        <dbReference type="ARBA" id="ARBA00022692"/>
    </source>
</evidence>
<accession>A0A6M4H4S5</accession>
<dbReference type="KEGG" id="upl:DSM104440_01459"/>
<feature type="transmembrane region" description="Helical" evidence="7">
    <location>
        <begin position="379"/>
        <end position="396"/>
    </location>
</feature>
<dbReference type="InterPro" id="IPR011701">
    <property type="entry name" value="MFS"/>
</dbReference>
<keyword evidence="6 7" id="KW-0472">Membrane</keyword>
<dbReference type="SUPFAM" id="SSF103473">
    <property type="entry name" value="MFS general substrate transporter"/>
    <property type="match status" value="1"/>
</dbReference>
<dbReference type="PANTHER" id="PTHR43266:SF2">
    <property type="entry name" value="MAJOR FACILITATOR SUPERFAMILY (MFS) PROFILE DOMAIN-CONTAINING PROTEIN"/>
    <property type="match status" value="1"/>
</dbReference>
<dbReference type="CDD" id="cd07989">
    <property type="entry name" value="LPLAT_AGPAT-like"/>
    <property type="match status" value="1"/>
</dbReference>
<dbReference type="GO" id="GO:0005886">
    <property type="term" value="C:plasma membrane"/>
    <property type="evidence" value="ECO:0007669"/>
    <property type="project" value="UniProtKB-SubCell"/>
</dbReference>
<comment type="subcellular location">
    <subcellularLocation>
        <location evidence="1">Cell membrane</location>
        <topology evidence="1">Multi-pass membrane protein</topology>
    </subcellularLocation>
</comment>
<evidence type="ECO:0000256" key="2">
    <source>
        <dbReference type="ARBA" id="ARBA00022448"/>
    </source>
</evidence>
<keyword evidence="10" id="KW-1185">Reference proteome</keyword>
<dbReference type="SUPFAM" id="SSF69593">
    <property type="entry name" value="Glycerol-3-phosphate (1)-acyltransferase"/>
    <property type="match status" value="1"/>
</dbReference>
<feature type="transmembrane region" description="Helical" evidence="7">
    <location>
        <begin position="231"/>
        <end position="254"/>
    </location>
</feature>
<gene>
    <name evidence="9" type="primary">lplT_1</name>
    <name evidence="9" type="ORF">DSM104440_01459</name>
</gene>
<feature type="transmembrane region" description="Helical" evidence="7">
    <location>
        <begin position="336"/>
        <end position="359"/>
    </location>
</feature>
<feature type="transmembrane region" description="Helical" evidence="7">
    <location>
        <begin position="150"/>
        <end position="170"/>
    </location>
</feature>
<dbReference type="GO" id="GO:0016746">
    <property type="term" value="F:acyltransferase activity"/>
    <property type="evidence" value="ECO:0007669"/>
    <property type="project" value="InterPro"/>
</dbReference>
<name>A0A6M4H4S5_9PROT</name>
<dbReference type="Pfam" id="PF01553">
    <property type="entry name" value="Acyltransferase"/>
    <property type="match status" value="1"/>
</dbReference>
<keyword evidence="2" id="KW-0813">Transport</keyword>
<evidence type="ECO:0000256" key="6">
    <source>
        <dbReference type="ARBA" id="ARBA00023136"/>
    </source>
</evidence>
<keyword evidence="5 7" id="KW-1133">Transmembrane helix</keyword>
<evidence type="ECO:0000256" key="1">
    <source>
        <dbReference type="ARBA" id="ARBA00004651"/>
    </source>
</evidence>
<dbReference type="CDD" id="cd06173">
    <property type="entry name" value="MFS_MefA_like"/>
    <property type="match status" value="1"/>
</dbReference>
<dbReference type="AlphaFoldDB" id="A0A6M4H4S5"/>
<evidence type="ECO:0000256" key="5">
    <source>
        <dbReference type="ARBA" id="ARBA00022989"/>
    </source>
</evidence>
<dbReference type="EMBL" id="CP053073">
    <property type="protein sequence ID" value="QJR14649.1"/>
    <property type="molecule type" value="Genomic_DNA"/>
</dbReference>
<evidence type="ECO:0000256" key="3">
    <source>
        <dbReference type="ARBA" id="ARBA00022475"/>
    </source>
</evidence>
<keyword evidence="3" id="KW-1003">Cell membrane</keyword>
<dbReference type="InterPro" id="IPR002123">
    <property type="entry name" value="Plipid/glycerol_acylTrfase"/>
</dbReference>
<sequence>MAAHSQFDLLRERRFGPLFWTQFLGAANDNLFKFGFTLLATFHAAEWGGIPPATAGFLIGAIFIAPFVLFSATSGQLSDRLEKGKLIRFVKDFEIVVMLVAGAGFIWQVATLLYVAVFLMGLHSTLFGPVKYAYLPQHLRDEELTGGNGLVEMGTFVAILGGTIAAGLLIKTGSQGPTYVAIGCLVVAIAGRVTAHFVPLSPAPDPELKINWNPFTETWANLRIAAKDRTVFNSLLGISWLWFYGSIFLTSFTPFARDVIGGDENVVTLLLAVFSVGIGIGALLCERLSGHKVEIGLVPFGSIGMTVFAVDLWWATTGLVPGDLKTIGVFMQSPHHWRIMVDLFLLAMFGGFYSVPLYAQIQAHAAPAHRARIIAANNIMNALFMIVAALMAMMLLRQGLSIPELFLVTAVMNAAVAAYIYFLVPEFLMRFLCWVLIHSFYRLRKKGEHNIPETGAALIICNHVSFVDPLVILAASPRPIRFVMDHRIFKTPIISFIFKTGKAIPIAPAKEDAAMLERAYDRVAEELAAGHLVAIFPEGRITNTGELQSFRGGTVKILERTPVPVVPMALQGLWGSFFSRKDGPAMTKPVRRGFFSKIGLNVAPAIPAAQATPDVLEAKVLELRGDWK</sequence>
<dbReference type="InParanoid" id="A0A6M4H4S5"/>
<feature type="transmembrane region" description="Helical" evidence="7">
    <location>
        <begin position="266"/>
        <end position="285"/>
    </location>
</feature>
<dbReference type="Gene3D" id="1.20.1250.20">
    <property type="entry name" value="MFS general substrate transporter like domains"/>
    <property type="match status" value="1"/>
</dbReference>
<keyword evidence="4 7" id="KW-0812">Transmembrane</keyword>
<dbReference type="Pfam" id="PF07690">
    <property type="entry name" value="MFS_1"/>
    <property type="match status" value="1"/>
</dbReference>
<dbReference type="Proteomes" id="UP000503096">
    <property type="component" value="Chromosome"/>
</dbReference>
<dbReference type="PANTHER" id="PTHR43266">
    <property type="entry name" value="MACROLIDE-EFFLUX PROTEIN"/>
    <property type="match status" value="1"/>
</dbReference>
<dbReference type="GO" id="GO:0022857">
    <property type="term" value="F:transmembrane transporter activity"/>
    <property type="evidence" value="ECO:0007669"/>
    <property type="project" value="InterPro"/>
</dbReference>